<dbReference type="GO" id="GO:0006950">
    <property type="term" value="P:response to stress"/>
    <property type="evidence" value="ECO:0007669"/>
    <property type="project" value="TreeGrafter"/>
</dbReference>
<dbReference type="PANTHER" id="PTHR33164">
    <property type="entry name" value="TRANSCRIPTIONAL REGULATOR, MARR FAMILY"/>
    <property type="match status" value="1"/>
</dbReference>
<dbReference type="RefSeq" id="WP_097073681.1">
    <property type="nucleotide sequence ID" value="NZ_OBMQ01000006.1"/>
</dbReference>
<protein>
    <submittedName>
        <fullName evidence="3">DNA-binding MarR family transcriptional regulator</fullName>
    </submittedName>
</protein>
<evidence type="ECO:0000313" key="3">
    <source>
        <dbReference type="EMBL" id="SOC11522.1"/>
    </source>
</evidence>
<proteinExistence type="predicted"/>
<keyword evidence="1 3" id="KW-0238">DNA-binding</keyword>
<evidence type="ECO:0000259" key="2">
    <source>
        <dbReference type="PROSITE" id="PS50995"/>
    </source>
</evidence>
<name>A0A285SXM7_9BACL</name>
<reference evidence="4" key="1">
    <citation type="submission" date="2017-08" db="EMBL/GenBank/DDBJ databases">
        <authorList>
            <person name="Varghese N."/>
            <person name="Submissions S."/>
        </authorList>
    </citation>
    <scope>NUCLEOTIDE SEQUENCE [LARGE SCALE GENOMIC DNA]</scope>
    <source>
        <strain evidence="4">JC22</strain>
    </source>
</reference>
<dbReference type="InterPro" id="IPR000835">
    <property type="entry name" value="HTH_MarR-typ"/>
</dbReference>
<dbReference type="Gene3D" id="1.10.10.10">
    <property type="entry name" value="Winged helix-like DNA-binding domain superfamily/Winged helix DNA-binding domain"/>
    <property type="match status" value="1"/>
</dbReference>
<dbReference type="OrthoDB" id="166070at2"/>
<dbReference type="Proteomes" id="UP000219636">
    <property type="component" value="Unassembled WGS sequence"/>
</dbReference>
<keyword evidence="4" id="KW-1185">Reference proteome</keyword>
<dbReference type="SMART" id="SM00347">
    <property type="entry name" value="HTH_MARR"/>
    <property type="match status" value="1"/>
</dbReference>
<dbReference type="Pfam" id="PF01047">
    <property type="entry name" value="MarR"/>
    <property type="match status" value="1"/>
</dbReference>
<feature type="domain" description="HTH marR-type" evidence="2">
    <location>
        <begin position="9"/>
        <end position="140"/>
    </location>
</feature>
<evidence type="ECO:0000256" key="1">
    <source>
        <dbReference type="ARBA" id="ARBA00023125"/>
    </source>
</evidence>
<dbReference type="PROSITE" id="PS50995">
    <property type="entry name" value="HTH_MARR_2"/>
    <property type="match status" value="1"/>
</dbReference>
<dbReference type="AlphaFoldDB" id="A0A285SXM7"/>
<dbReference type="GO" id="GO:0003700">
    <property type="term" value="F:DNA-binding transcription factor activity"/>
    <property type="evidence" value="ECO:0007669"/>
    <property type="project" value="InterPro"/>
</dbReference>
<dbReference type="PANTHER" id="PTHR33164:SF99">
    <property type="entry name" value="MARR FAMILY REGULATORY PROTEIN"/>
    <property type="match status" value="1"/>
</dbReference>
<organism evidence="3 4">
    <name type="scientific">Ureibacillus xyleni</name>
    <dbReference type="NCBI Taxonomy" id="614648"/>
    <lineage>
        <taxon>Bacteria</taxon>
        <taxon>Bacillati</taxon>
        <taxon>Bacillota</taxon>
        <taxon>Bacilli</taxon>
        <taxon>Bacillales</taxon>
        <taxon>Caryophanaceae</taxon>
        <taxon>Ureibacillus</taxon>
    </lineage>
</organism>
<accession>A0A285SXM7</accession>
<dbReference type="GO" id="GO:0003677">
    <property type="term" value="F:DNA binding"/>
    <property type="evidence" value="ECO:0007669"/>
    <property type="project" value="UniProtKB-KW"/>
</dbReference>
<dbReference type="InterPro" id="IPR039422">
    <property type="entry name" value="MarR/SlyA-like"/>
</dbReference>
<sequence length="150" mass="16715">MDSQKYETLSSLFEVVASLERKWANEWNQQNNLGFSKSHILLLDLLSKEGPKRPSAIAERLKVTTGGVTVLTTKLIKGGLIEKTQNSADRRAAQIAITPEGEKILEESRAQVTAMVNSMFGMLSMDEIQTLHTIFEKCLISGNGYQNKEE</sequence>
<dbReference type="SUPFAM" id="SSF46785">
    <property type="entry name" value="Winged helix' DNA-binding domain"/>
    <property type="match status" value="1"/>
</dbReference>
<dbReference type="InterPro" id="IPR036388">
    <property type="entry name" value="WH-like_DNA-bd_sf"/>
</dbReference>
<dbReference type="PRINTS" id="PR00598">
    <property type="entry name" value="HTHMARR"/>
</dbReference>
<dbReference type="EMBL" id="OBMQ01000006">
    <property type="protein sequence ID" value="SOC11522.1"/>
    <property type="molecule type" value="Genomic_DNA"/>
</dbReference>
<gene>
    <name evidence="3" type="ORF">SAMN05880501_106188</name>
</gene>
<dbReference type="InterPro" id="IPR036390">
    <property type="entry name" value="WH_DNA-bd_sf"/>
</dbReference>
<evidence type="ECO:0000313" key="4">
    <source>
        <dbReference type="Proteomes" id="UP000219636"/>
    </source>
</evidence>